<reference evidence="1 2" key="1">
    <citation type="submission" date="2021-03" db="EMBL/GenBank/DDBJ databases">
        <title>Sequencing the genomes of 1000 actinobacteria strains.</title>
        <authorList>
            <person name="Klenk H.-P."/>
        </authorList>
    </citation>
    <scope>NUCLEOTIDE SEQUENCE [LARGE SCALE GENOMIC DNA]</scope>
    <source>
        <strain evidence="1 2">DSM 20168</strain>
    </source>
</reference>
<protein>
    <submittedName>
        <fullName evidence="1">Uncharacterized protein</fullName>
    </submittedName>
</protein>
<name>A0ABS4XTU8_GLUPR</name>
<sequence length="75" mass="8721">MYWLDWIKVVENISFNVWSTYMLKGKSKPSMLEVCMDVLRHQYAPAAAAWVISQRGGEVLNVNILNQQLRDGYED</sequence>
<comment type="caution">
    <text evidence="1">The sequence shown here is derived from an EMBL/GenBank/DDBJ whole genome shotgun (WGS) entry which is preliminary data.</text>
</comment>
<dbReference type="Proteomes" id="UP001195422">
    <property type="component" value="Unassembled WGS sequence"/>
</dbReference>
<organism evidence="1 2">
    <name type="scientific">Glutamicibacter protophormiae</name>
    <name type="common">Brevibacterium protophormiae</name>
    <dbReference type="NCBI Taxonomy" id="37930"/>
    <lineage>
        <taxon>Bacteria</taxon>
        <taxon>Bacillati</taxon>
        <taxon>Actinomycetota</taxon>
        <taxon>Actinomycetes</taxon>
        <taxon>Micrococcales</taxon>
        <taxon>Micrococcaceae</taxon>
        <taxon>Glutamicibacter</taxon>
    </lineage>
</organism>
<keyword evidence="2" id="KW-1185">Reference proteome</keyword>
<dbReference type="RefSeq" id="WP_188948355.1">
    <property type="nucleotide sequence ID" value="NZ_BMPH01000006.1"/>
</dbReference>
<evidence type="ECO:0000313" key="2">
    <source>
        <dbReference type="Proteomes" id="UP001195422"/>
    </source>
</evidence>
<gene>
    <name evidence="1" type="ORF">JOF39_002861</name>
</gene>
<accession>A0ABS4XTU8</accession>
<dbReference type="EMBL" id="JAGIOJ010000001">
    <property type="protein sequence ID" value="MBP2399780.1"/>
    <property type="molecule type" value="Genomic_DNA"/>
</dbReference>
<evidence type="ECO:0000313" key="1">
    <source>
        <dbReference type="EMBL" id="MBP2399780.1"/>
    </source>
</evidence>
<proteinExistence type="predicted"/>